<evidence type="ECO:0000256" key="3">
    <source>
        <dbReference type="SAM" id="MobiDB-lite"/>
    </source>
</evidence>
<dbReference type="AlphaFoldDB" id="A0A7T7MBP8"/>
<evidence type="ECO:0000313" key="5">
    <source>
        <dbReference type="EMBL" id="QQM68012.1"/>
    </source>
</evidence>
<dbReference type="InterPro" id="IPR015797">
    <property type="entry name" value="NUDIX_hydrolase-like_dom_sf"/>
</dbReference>
<keyword evidence="6" id="KW-1185">Reference proteome</keyword>
<dbReference type="KEGG" id="awe:JG540_03960"/>
<protein>
    <submittedName>
        <fullName evidence="5">NUDIX domain-containing protein</fullName>
    </submittedName>
</protein>
<evidence type="ECO:0000256" key="1">
    <source>
        <dbReference type="ARBA" id="ARBA00001946"/>
    </source>
</evidence>
<proteinExistence type="predicted"/>
<dbReference type="PROSITE" id="PS00893">
    <property type="entry name" value="NUDIX_BOX"/>
    <property type="match status" value="1"/>
</dbReference>
<dbReference type="PANTHER" id="PTHR43046">
    <property type="entry name" value="GDP-MANNOSE MANNOSYL HYDROLASE"/>
    <property type="match status" value="1"/>
</dbReference>
<evidence type="ECO:0000259" key="4">
    <source>
        <dbReference type="PROSITE" id="PS51462"/>
    </source>
</evidence>
<evidence type="ECO:0000313" key="6">
    <source>
        <dbReference type="Proteomes" id="UP000595895"/>
    </source>
</evidence>
<feature type="compositionally biased region" description="Pro residues" evidence="3">
    <location>
        <begin position="72"/>
        <end position="85"/>
    </location>
</feature>
<dbReference type="GO" id="GO:0016787">
    <property type="term" value="F:hydrolase activity"/>
    <property type="evidence" value="ECO:0007669"/>
    <property type="project" value="UniProtKB-KW"/>
</dbReference>
<keyword evidence="2" id="KW-0378">Hydrolase</keyword>
<dbReference type="Pfam" id="PF00293">
    <property type="entry name" value="NUDIX"/>
    <property type="match status" value="1"/>
</dbReference>
<dbReference type="PROSITE" id="PS51462">
    <property type="entry name" value="NUDIX"/>
    <property type="match status" value="1"/>
</dbReference>
<name>A0A7T7MBP8_9ACTO</name>
<feature type="region of interest" description="Disordered" evidence="3">
    <location>
        <begin position="68"/>
        <end position="109"/>
    </location>
</feature>
<dbReference type="InterPro" id="IPR020084">
    <property type="entry name" value="NUDIX_hydrolase_CS"/>
</dbReference>
<sequence length="109" mass="11448">MSPESIIVSAVVMQDPQGRVLTVRKQGTGRFMLPGGKPEPGEDALSTAVREAAEELGVDLSPQALQDLGCSPPGPPTRPGPPWWPPCSSTASWRGCGPARRSLRSAGCR</sequence>
<organism evidence="5 6">
    <name type="scientific">Actinomyces weissii</name>
    <dbReference type="NCBI Taxonomy" id="675090"/>
    <lineage>
        <taxon>Bacteria</taxon>
        <taxon>Bacillati</taxon>
        <taxon>Actinomycetota</taxon>
        <taxon>Actinomycetes</taxon>
        <taxon>Actinomycetales</taxon>
        <taxon>Actinomycetaceae</taxon>
        <taxon>Actinomyces</taxon>
    </lineage>
</organism>
<reference evidence="5 6" key="1">
    <citation type="submission" date="2020-12" db="EMBL/GenBank/DDBJ databases">
        <authorList>
            <person name="Zhou J."/>
        </authorList>
    </citation>
    <scope>NUCLEOTIDE SEQUENCE [LARGE SCALE GENOMIC DNA]</scope>
    <source>
        <strain evidence="5 6">CCUG 61299</strain>
    </source>
</reference>
<accession>A0A7T7MBP8</accession>
<dbReference type="CDD" id="cd04690">
    <property type="entry name" value="NUDIX_Hydrolase"/>
    <property type="match status" value="1"/>
</dbReference>
<dbReference type="SUPFAM" id="SSF55811">
    <property type="entry name" value="Nudix"/>
    <property type="match status" value="1"/>
</dbReference>
<dbReference type="EMBL" id="CP066802">
    <property type="protein sequence ID" value="QQM68012.1"/>
    <property type="molecule type" value="Genomic_DNA"/>
</dbReference>
<feature type="domain" description="Nudix hydrolase" evidence="4">
    <location>
        <begin position="3"/>
        <end position="109"/>
    </location>
</feature>
<evidence type="ECO:0000256" key="2">
    <source>
        <dbReference type="ARBA" id="ARBA00022801"/>
    </source>
</evidence>
<gene>
    <name evidence="5" type="ORF">JG540_03960</name>
</gene>
<comment type="cofactor">
    <cofactor evidence="1">
        <name>Mg(2+)</name>
        <dbReference type="ChEBI" id="CHEBI:18420"/>
    </cofactor>
</comment>
<dbReference type="Gene3D" id="3.90.79.10">
    <property type="entry name" value="Nucleoside Triphosphate Pyrophosphohydrolase"/>
    <property type="match status" value="1"/>
</dbReference>
<dbReference type="PANTHER" id="PTHR43046:SF2">
    <property type="entry name" value="8-OXO-DGTP DIPHOSPHATASE-RELATED"/>
    <property type="match status" value="1"/>
</dbReference>
<dbReference type="Proteomes" id="UP000595895">
    <property type="component" value="Chromosome"/>
</dbReference>
<dbReference type="InterPro" id="IPR000086">
    <property type="entry name" value="NUDIX_hydrolase_dom"/>
</dbReference>